<dbReference type="SUPFAM" id="SSF50685">
    <property type="entry name" value="Barwin-like endoglucanases"/>
    <property type="match status" value="1"/>
</dbReference>
<keyword evidence="2" id="KW-1185">Reference proteome</keyword>
<evidence type="ECO:0000313" key="1">
    <source>
        <dbReference type="EMBL" id="KAF5831660.1"/>
    </source>
</evidence>
<sequence length="314" mass="33794">MISPAASADQNPGYPGSCGRCYTVRCKPGPVLDNDGQPIRIIYPFFENGTQSSVGYFNGDYLRPYLPSINSDVKDSFGKAFPGNPGHIGPTGDSEDGGIVDVQCDPSINVTVIIADSCPCKQVLSEDAPGVAPGGEVRRQEWCCGPTASGGPTSHFDISWRAMEYLAHPLFGAINLEYVPIQDGFQPFDGAQAIHFSIKLTGSASDKVDAAAVPALKLFVIVDELIESSLQDGEPVREEVKKYCNVEAFLDTSETSAPNGELQTGEDQDNGWIPLSSLECEEAGVPVKELNRMDFQNVIDSDVEFCLTDLEIVM</sequence>
<dbReference type="InterPro" id="IPR036908">
    <property type="entry name" value="RlpA-like_sf"/>
</dbReference>
<accession>A0ABQ7GAM8</accession>
<dbReference type="Proteomes" id="UP000815325">
    <property type="component" value="Unassembled WGS sequence"/>
</dbReference>
<evidence type="ECO:0000313" key="2">
    <source>
        <dbReference type="Proteomes" id="UP000815325"/>
    </source>
</evidence>
<organism evidence="1 2">
    <name type="scientific">Dunaliella salina</name>
    <name type="common">Green alga</name>
    <name type="synonym">Protococcus salinus</name>
    <dbReference type="NCBI Taxonomy" id="3046"/>
    <lineage>
        <taxon>Eukaryota</taxon>
        <taxon>Viridiplantae</taxon>
        <taxon>Chlorophyta</taxon>
        <taxon>core chlorophytes</taxon>
        <taxon>Chlorophyceae</taxon>
        <taxon>CS clade</taxon>
        <taxon>Chlamydomonadales</taxon>
        <taxon>Dunaliellaceae</taxon>
        <taxon>Dunaliella</taxon>
    </lineage>
</organism>
<name>A0ABQ7GAM8_DUNSA</name>
<comment type="caution">
    <text evidence="1">The sequence shown here is derived from an EMBL/GenBank/DDBJ whole genome shotgun (WGS) entry which is preliminary data.</text>
</comment>
<dbReference type="EMBL" id="MU069931">
    <property type="protein sequence ID" value="KAF5831660.1"/>
    <property type="molecule type" value="Genomic_DNA"/>
</dbReference>
<reference evidence="1" key="1">
    <citation type="submission" date="2017-08" db="EMBL/GenBank/DDBJ databases">
        <authorList>
            <person name="Polle J.E."/>
            <person name="Barry K."/>
            <person name="Cushman J."/>
            <person name="Schmutz J."/>
            <person name="Tran D."/>
            <person name="Hathwaick L.T."/>
            <person name="Yim W.C."/>
            <person name="Jenkins J."/>
            <person name="Mckie-Krisberg Z.M."/>
            <person name="Prochnik S."/>
            <person name="Lindquist E."/>
            <person name="Dockter R.B."/>
            <person name="Adam C."/>
            <person name="Molina H."/>
            <person name="Bunkerborg J."/>
            <person name="Jin E."/>
            <person name="Buchheim M."/>
            <person name="Magnuson J."/>
        </authorList>
    </citation>
    <scope>NUCLEOTIDE SEQUENCE</scope>
    <source>
        <strain evidence="1">CCAP 19/18</strain>
    </source>
</reference>
<gene>
    <name evidence="1" type="ORF">DUNSADRAFT_12764</name>
</gene>
<proteinExistence type="predicted"/>
<protein>
    <recommendedName>
        <fullName evidence="3">Expansin-like EG45 domain-containing protein</fullName>
    </recommendedName>
</protein>
<evidence type="ECO:0008006" key="3">
    <source>
        <dbReference type="Google" id="ProtNLM"/>
    </source>
</evidence>